<dbReference type="FunFam" id="3.40.190.80:FF:000006">
    <property type="entry name" value="Bisphosphate nucleotidase 1"/>
    <property type="match status" value="1"/>
</dbReference>
<dbReference type="PANTHER" id="PTHR43028:SF5">
    <property type="entry name" value="3'(2'),5'-BISPHOSPHATE NUCLEOTIDASE 1"/>
    <property type="match status" value="1"/>
</dbReference>
<comment type="catalytic activity">
    <reaction evidence="10">
        <text>1D-myo-inositol 1,3,4-trisphosphate + H2O = 1D-myo-inositol 3,4-bisphosphate + phosphate</text>
        <dbReference type="Rhea" id="RHEA:70319"/>
        <dbReference type="ChEBI" id="CHEBI:15377"/>
        <dbReference type="ChEBI" id="CHEBI:43474"/>
        <dbReference type="ChEBI" id="CHEBI:58414"/>
        <dbReference type="ChEBI" id="CHEBI:83241"/>
    </reaction>
    <physiologicalReaction direction="left-to-right" evidence="10">
        <dbReference type="Rhea" id="RHEA:70320"/>
    </physiologicalReaction>
</comment>
<dbReference type="GO" id="GO:0008441">
    <property type="term" value="F:3'(2'),5'-bisphosphate nucleotidase activity"/>
    <property type="evidence" value="ECO:0007669"/>
    <property type="project" value="UniProtKB-EC"/>
</dbReference>
<comment type="catalytic activity">
    <reaction evidence="13">
        <text>adenosine 3',5'-bisphosphate + H2O = AMP + phosphate</text>
        <dbReference type="Rhea" id="RHEA:10040"/>
        <dbReference type="ChEBI" id="CHEBI:15377"/>
        <dbReference type="ChEBI" id="CHEBI:43474"/>
        <dbReference type="ChEBI" id="CHEBI:58343"/>
        <dbReference type="ChEBI" id="CHEBI:456215"/>
        <dbReference type="EC" id="3.1.3.7"/>
    </reaction>
    <physiologicalReaction direction="left-to-right" evidence="13">
        <dbReference type="Rhea" id="RHEA:10041"/>
    </physiologicalReaction>
</comment>
<dbReference type="InterPro" id="IPR000760">
    <property type="entry name" value="Inositol_monophosphatase-like"/>
</dbReference>
<organism evidence="19 20">
    <name type="scientific">Strongyloides stercoralis</name>
    <name type="common">Threadworm</name>
    <dbReference type="NCBI Taxonomy" id="6248"/>
    <lineage>
        <taxon>Eukaryota</taxon>
        <taxon>Metazoa</taxon>
        <taxon>Ecdysozoa</taxon>
        <taxon>Nematoda</taxon>
        <taxon>Chromadorea</taxon>
        <taxon>Rhabditida</taxon>
        <taxon>Tylenchina</taxon>
        <taxon>Panagrolaimomorpha</taxon>
        <taxon>Strongyloidoidea</taxon>
        <taxon>Strongyloididae</taxon>
        <taxon>Strongyloides</taxon>
    </lineage>
</organism>
<evidence type="ECO:0000256" key="4">
    <source>
        <dbReference type="ARBA" id="ARBA00022671"/>
    </source>
</evidence>
<keyword evidence="19" id="KW-1185">Reference proteome</keyword>
<dbReference type="GO" id="GO:0004441">
    <property type="term" value="F:inositol-1,4-bisphosphate 1-phosphatase activity"/>
    <property type="evidence" value="ECO:0007669"/>
    <property type="project" value="UniProtKB-EC"/>
</dbReference>
<feature type="binding site" evidence="18">
    <location>
        <position position="325"/>
    </location>
    <ligand>
        <name>Mg(2+)</name>
        <dbReference type="ChEBI" id="CHEBI:18420"/>
        <label>1</label>
        <note>catalytic</note>
    </ligand>
</feature>
<feature type="binding site" evidence="18">
    <location>
        <position position="371"/>
    </location>
    <ligand>
        <name>Mg(2+)</name>
        <dbReference type="ChEBI" id="CHEBI:18420"/>
        <label>1</label>
        <note>catalytic</note>
    </ligand>
</feature>
<evidence type="ECO:0000313" key="19">
    <source>
        <dbReference type="Proteomes" id="UP000035681"/>
    </source>
</evidence>
<comment type="catalytic activity">
    <reaction evidence="14">
        <text>3'-phosphoadenylyl sulfate + H2O = adenosine 5'-phosphosulfate + phosphate</text>
        <dbReference type="Rhea" id="RHEA:77639"/>
        <dbReference type="ChEBI" id="CHEBI:15377"/>
        <dbReference type="ChEBI" id="CHEBI:43474"/>
        <dbReference type="ChEBI" id="CHEBI:58243"/>
        <dbReference type="ChEBI" id="CHEBI:58339"/>
        <dbReference type="EC" id="3.1.3.7"/>
    </reaction>
    <physiologicalReaction direction="left-to-right" evidence="14">
        <dbReference type="Rhea" id="RHEA:77640"/>
    </physiologicalReaction>
</comment>
<evidence type="ECO:0000256" key="14">
    <source>
        <dbReference type="ARBA" id="ARBA00044484"/>
    </source>
</evidence>
<evidence type="ECO:0000256" key="5">
    <source>
        <dbReference type="ARBA" id="ARBA00022723"/>
    </source>
</evidence>
<dbReference type="InterPro" id="IPR020550">
    <property type="entry name" value="Inositol_monophosphatase_CS"/>
</dbReference>
<feature type="binding site" evidence="18">
    <location>
        <position position="369"/>
    </location>
    <ligand>
        <name>Mg(2+)</name>
        <dbReference type="ChEBI" id="CHEBI:18420"/>
        <label>1</label>
        <note>catalytic</note>
    </ligand>
</feature>
<dbReference type="GO" id="GO:0046854">
    <property type="term" value="P:phosphatidylinositol phosphate biosynthetic process"/>
    <property type="evidence" value="ECO:0007669"/>
    <property type="project" value="InterPro"/>
</dbReference>
<evidence type="ECO:0000256" key="11">
    <source>
        <dbReference type="ARBA" id="ARBA00044466"/>
    </source>
</evidence>
<comment type="catalytic activity">
    <reaction evidence="11">
        <text>adenosine 2',5'-bisphosphate + H2O = AMP + phosphate</text>
        <dbReference type="Rhea" id="RHEA:77643"/>
        <dbReference type="ChEBI" id="CHEBI:15377"/>
        <dbReference type="ChEBI" id="CHEBI:43474"/>
        <dbReference type="ChEBI" id="CHEBI:194156"/>
        <dbReference type="ChEBI" id="CHEBI:456215"/>
        <dbReference type="EC" id="3.1.3.7"/>
    </reaction>
    <physiologicalReaction direction="left-to-right" evidence="11">
        <dbReference type="Rhea" id="RHEA:77644"/>
    </physiologicalReaction>
</comment>
<reference evidence="20" key="1">
    <citation type="submission" date="2024-02" db="UniProtKB">
        <authorList>
            <consortium name="WormBaseParasite"/>
        </authorList>
    </citation>
    <scope>IDENTIFICATION</scope>
</reference>
<comment type="cofactor">
    <cofactor evidence="1 18">
        <name>Mg(2+)</name>
        <dbReference type="ChEBI" id="CHEBI:18420"/>
    </cofactor>
</comment>
<keyword evidence="7 18" id="KW-0460">Magnesium</keyword>
<proteinExistence type="inferred from homology"/>
<dbReference type="PROSITE" id="PS00630">
    <property type="entry name" value="IMP_2"/>
    <property type="match status" value="1"/>
</dbReference>
<dbReference type="Pfam" id="PF00459">
    <property type="entry name" value="Inositol_P"/>
    <property type="match status" value="1"/>
</dbReference>
<accession>A0AAF5DE60</accession>
<name>A0AAF5DE60_STRER</name>
<feature type="binding site" evidence="18">
    <location>
        <position position="372"/>
    </location>
    <ligand>
        <name>Mg(2+)</name>
        <dbReference type="ChEBI" id="CHEBI:18420"/>
        <label>1</label>
        <note>catalytic</note>
    </ligand>
</feature>
<dbReference type="FunFam" id="3.30.540.10:FF:000012">
    <property type="entry name" value="Blast:Putative inositol monophosphatase 3"/>
    <property type="match status" value="1"/>
</dbReference>
<keyword evidence="5 18" id="KW-0479">Metal-binding</keyword>
<dbReference type="WBParaSite" id="TCONS_00010694.p1">
    <property type="protein sequence ID" value="TCONS_00010694.p1"/>
    <property type="gene ID" value="XLOC_004178"/>
</dbReference>
<keyword evidence="6" id="KW-0378">Hydrolase</keyword>
<evidence type="ECO:0000256" key="12">
    <source>
        <dbReference type="ARBA" id="ARBA00044478"/>
    </source>
</evidence>
<dbReference type="GO" id="GO:0046872">
    <property type="term" value="F:metal ion binding"/>
    <property type="evidence" value="ECO:0007669"/>
    <property type="project" value="UniProtKB-KW"/>
</dbReference>
<evidence type="ECO:0000256" key="17">
    <source>
        <dbReference type="ARBA" id="ARBA00044554"/>
    </source>
</evidence>
<evidence type="ECO:0000313" key="20">
    <source>
        <dbReference type="WBParaSite" id="TCONS_00010694.p1"/>
    </source>
</evidence>
<evidence type="ECO:0000256" key="15">
    <source>
        <dbReference type="ARBA" id="ARBA00044519"/>
    </source>
</evidence>
<evidence type="ECO:0000256" key="10">
    <source>
        <dbReference type="ARBA" id="ARBA00044465"/>
    </source>
</evidence>
<feature type="binding site" evidence="18">
    <location>
        <position position="503"/>
    </location>
    <ligand>
        <name>Mg(2+)</name>
        <dbReference type="ChEBI" id="CHEBI:18420"/>
        <label>1</label>
        <note>catalytic</note>
    </ligand>
</feature>
<sequence length="567" mass="64847">QIMKILNNYRLLKSNIIMLSNSETPWKKFRNINQFKKKRFFKKINYNIAIKDLTILCKLFKETYGPEYASIIHSELSKLFLQLKCNTSSVFNLKQKEKYYWKGLLKDKKYGSNMFSAIFLNWYGTNIEIINLYKSLNLNLKANIYILNFSIKLFKLSKVSECINWVSDLIQEFYDFPIFWYKSITLITKCYLMNDCINNFVYVEEYKKRLVNDFFIRKIIKEYSLLKDKYFSLSMNKIQPLYFDVSNKMWQKALLLPRLIASSVCIAQNAGNLIKSIMVAGELGVIDKSIDGSSDLQTKADRSAQYLIKKSLHHQFGGNLKVIGEEEDDAMEETNIITQYDSGVLSLVKECCPVYYKDINIDDITIWVDPLDGTAEYAAHFKDKTRSLDQVTVLIGIAHKGVAIGGIVHQPYYETENGRTIWGVVGIGSFNYTREFAKKTKNTYAVTTRSHSTKLVDVTLNALKEKKLIDNVKRYGGAGYKVIATLEGATAYVFASSGCKKWDTCAPEAVLRAAGGDLTDIMGNRYKYHPNVDFQNHGGVLATCPDCCHEEFVNAIPESVRIALSKP</sequence>
<comment type="similarity">
    <text evidence="2">Belongs to the inositol monophosphatase superfamily.</text>
</comment>
<keyword evidence="4" id="KW-0452">Lithium</keyword>
<dbReference type="Gene3D" id="3.40.190.80">
    <property type="match status" value="1"/>
</dbReference>
<dbReference type="EC" id="3.1.3.7" evidence="3"/>
<evidence type="ECO:0000256" key="2">
    <source>
        <dbReference type="ARBA" id="ARBA00009759"/>
    </source>
</evidence>
<dbReference type="Proteomes" id="UP000035681">
    <property type="component" value="Unplaced"/>
</dbReference>
<evidence type="ECO:0000256" key="8">
    <source>
        <dbReference type="ARBA" id="ARBA00040342"/>
    </source>
</evidence>
<dbReference type="AlphaFoldDB" id="A0AAF5DE60"/>
<evidence type="ECO:0000256" key="1">
    <source>
        <dbReference type="ARBA" id="ARBA00001946"/>
    </source>
</evidence>
<protein>
    <recommendedName>
        <fullName evidence="8">3'(2'),5'-bisphosphate nucleotidase 1</fullName>
        <ecNumber evidence="15">3.1.3.57</ecNumber>
        <ecNumber evidence="3">3.1.3.7</ecNumber>
    </recommendedName>
    <alternativeName>
        <fullName evidence="16">3'-phosphoadenosine 5'-phosphate phosphatase</fullName>
    </alternativeName>
    <alternativeName>
        <fullName evidence="9">Bisphosphate 3'-nucleotidase 1</fullName>
    </alternativeName>
    <alternativeName>
        <fullName evidence="17">Inositol-polyphosphate 1-phosphatase</fullName>
    </alternativeName>
</protein>
<evidence type="ECO:0000256" key="9">
    <source>
        <dbReference type="ARBA" id="ARBA00041815"/>
    </source>
</evidence>
<dbReference type="SUPFAM" id="SSF56655">
    <property type="entry name" value="Carbohydrate phosphatase"/>
    <property type="match status" value="1"/>
</dbReference>
<dbReference type="InterPro" id="IPR050725">
    <property type="entry name" value="CysQ/Inositol_MonoPase"/>
</dbReference>
<evidence type="ECO:0000256" key="13">
    <source>
        <dbReference type="ARBA" id="ARBA00044479"/>
    </source>
</evidence>
<comment type="catalytic activity">
    <reaction evidence="12">
        <text>1D-myo-inositol 1,4-bisphosphate + H2O = 1D-myo-inositol 4-phosphate + phosphate</text>
        <dbReference type="Rhea" id="RHEA:15553"/>
        <dbReference type="ChEBI" id="CHEBI:15377"/>
        <dbReference type="ChEBI" id="CHEBI:43474"/>
        <dbReference type="ChEBI" id="CHEBI:58282"/>
        <dbReference type="ChEBI" id="CHEBI:58469"/>
        <dbReference type="EC" id="3.1.3.57"/>
    </reaction>
    <physiologicalReaction direction="left-to-right" evidence="12">
        <dbReference type="Rhea" id="RHEA:15554"/>
    </physiologicalReaction>
</comment>
<dbReference type="EC" id="3.1.3.57" evidence="15"/>
<evidence type="ECO:0000256" key="3">
    <source>
        <dbReference type="ARBA" id="ARBA00012633"/>
    </source>
</evidence>
<evidence type="ECO:0000256" key="18">
    <source>
        <dbReference type="PIRSR" id="PIRSR600760-2"/>
    </source>
</evidence>
<evidence type="ECO:0000256" key="16">
    <source>
        <dbReference type="ARBA" id="ARBA00044544"/>
    </source>
</evidence>
<evidence type="ECO:0000256" key="6">
    <source>
        <dbReference type="ARBA" id="ARBA00022801"/>
    </source>
</evidence>
<dbReference type="PANTHER" id="PTHR43028">
    <property type="entry name" value="3'(2'),5'-BISPHOSPHATE NUCLEOTIDASE 1"/>
    <property type="match status" value="1"/>
</dbReference>
<evidence type="ECO:0000256" key="7">
    <source>
        <dbReference type="ARBA" id="ARBA00022842"/>
    </source>
</evidence>
<dbReference type="Gene3D" id="3.30.540.10">
    <property type="entry name" value="Fructose-1,6-Bisphosphatase, subunit A, domain 1"/>
    <property type="match status" value="1"/>
</dbReference>
<dbReference type="GO" id="GO:0005737">
    <property type="term" value="C:cytoplasm"/>
    <property type="evidence" value="ECO:0007669"/>
    <property type="project" value="UniProtKB-ARBA"/>
</dbReference>